<dbReference type="EMBL" id="CP003382">
    <property type="protein sequence ID" value="AFZ68904.1"/>
    <property type="molecule type" value="Genomic_DNA"/>
</dbReference>
<sequence>MTPYTERLMVTPNPAQASLQSLQSAWPDIDVMLQFGRDARGGERLLITLTGLQSERVELARDAWLTALAASGVRAFVV</sequence>
<name>L0A624_DEIPD</name>
<dbReference type="Proteomes" id="UP000010467">
    <property type="component" value="Chromosome"/>
</dbReference>
<dbReference type="RefSeq" id="WP_015237202.1">
    <property type="nucleotide sequence ID" value="NC_019793.1"/>
</dbReference>
<evidence type="ECO:0000313" key="2">
    <source>
        <dbReference type="Proteomes" id="UP000010467"/>
    </source>
</evidence>
<dbReference type="STRING" id="937777.Deipe_3471"/>
<gene>
    <name evidence="1" type="ordered locus">Deipe_3471</name>
</gene>
<protein>
    <submittedName>
        <fullName evidence="1">Uncharacterized protein</fullName>
    </submittedName>
</protein>
<dbReference type="HOGENOM" id="CLU_2616167_0_0_0"/>
<evidence type="ECO:0000313" key="1">
    <source>
        <dbReference type="EMBL" id="AFZ68904.1"/>
    </source>
</evidence>
<accession>L0A624</accession>
<dbReference type="AlphaFoldDB" id="L0A624"/>
<keyword evidence="2" id="KW-1185">Reference proteome</keyword>
<organism evidence="1 2">
    <name type="scientific">Deinococcus peraridilitoris (strain DSM 19664 / LMG 22246 / CIP 109416 / KR-200)</name>
    <dbReference type="NCBI Taxonomy" id="937777"/>
    <lineage>
        <taxon>Bacteria</taxon>
        <taxon>Thermotogati</taxon>
        <taxon>Deinococcota</taxon>
        <taxon>Deinococci</taxon>
        <taxon>Deinococcales</taxon>
        <taxon>Deinococcaceae</taxon>
        <taxon>Deinococcus</taxon>
    </lineage>
</organism>
<reference evidence="2" key="1">
    <citation type="submission" date="2012-03" db="EMBL/GenBank/DDBJ databases">
        <title>Complete sequence of chromosome of Deinococcus peraridilitoris DSM 19664.</title>
        <authorList>
            <person name="Lucas S."/>
            <person name="Copeland A."/>
            <person name="Lapidus A."/>
            <person name="Glavina del Rio T."/>
            <person name="Dalin E."/>
            <person name="Tice H."/>
            <person name="Bruce D."/>
            <person name="Goodwin L."/>
            <person name="Pitluck S."/>
            <person name="Peters L."/>
            <person name="Mikhailova N."/>
            <person name="Lu M."/>
            <person name="Kyrpides N."/>
            <person name="Mavromatis K."/>
            <person name="Ivanova N."/>
            <person name="Brettin T."/>
            <person name="Detter J.C."/>
            <person name="Han C."/>
            <person name="Larimer F."/>
            <person name="Land M."/>
            <person name="Hauser L."/>
            <person name="Markowitz V."/>
            <person name="Cheng J.-F."/>
            <person name="Hugenholtz P."/>
            <person name="Woyke T."/>
            <person name="Wu D."/>
            <person name="Pukall R."/>
            <person name="Steenblock K."/>
            <person name="Brambilla E."/>
            <person name="Klenk H.-P."/>
            <person name="Eisen J.A."/>
        </authorList>
    </citation>
    <scope>NUCLEOTIDE SEQUENCE [LARGE SCALE GENOMIC DNA]</scope>
    <source>
        <strain evidence="2">DSM 19664 / LMG 22246 / CIP 109416 / KR-200</strain>
    </source>
</reference>
<dbReference type="PATRIC" id="fig|937777.3.peg.3483"/>
<proteinExistence type="predicted"/>
<dbReference type="KEGG" id="dpd:Deipe_3471"/>